<dbReference type="PANTHER" id="PTHR32060:SF30">
    <property type="entry name" value="CARBOXY-TERMINAL PROCESSING PROTEASE CTPA"/>
    <property type="match status" value="1"/>
</dbReference>
<evidence type="ECO:0000259" key="2">
    <source>
        <dbReference type="PROSITE" id="PS50106"/>
    </source>
</evidence>
<dbReference type="eggNOG" id="COG0793">
    <property type="taxonomic scope" value="Bacteria"/>
</dbReference>
<dbReference type="PaxDb" id="243230-DR_1308"/>
<dbReference type="GO" id="GO:0030288">
    <property type="term" value="C:outer membrane-bounded periplasmic space"/>
    <property type="evidence" value="ECO:0000318"/>
    <property type="project" value="GO_Central"/>
</dbReference>
<reference evidence="3 4" key="1">
    <citation type="journal article" date="1999" name="Science">
        <title>Genome sequence of the radioresistant bacterium Deinococcus radiodurans R1.</title>
        <authorList>
            <person name="White O."/>
            <person name="Eisen J.A."/>
            <person name="Heidelberg J.F."/>
            <person name="Hickey E.K."/>
            <person name="Peterson J.D."/>
            <person name="Dodson R.J."/>
            <person name="Haft D.H."/>
            <person name="Gwinn M.L."/>
            <person name="Nelson W.C."/>
            <person name="Richardson D.L."/>
            <person name="Moffat K.S."/>
            <person name="Qin H."/>
            <person name="Jiang L."/>
            <person name="Pamphile W."/>
            <person name="Crosby M."/>
            <person name="Shen M."/>
            <person name="Vamathevan J.J."/>
            <person name="Lam P."/>
            <person name="McDonald L."/>
            <person name="Utterback T."/>
            <person name="Zalewski C."/>
            <person name="Makarova K.S."/>
            <person name="Aravind L."/>
            <person name="Daly M.J."/>
            <person name="Minton K.W."/>
            <person name="Fleischmann R.D."/>
            <person name="Ketchum K.A."/>
            <person name="Nelson K.E."/>
            <person name="Salzberg S."/>
            <person name="Smith H.O."/>
            <person name="Venter J.C."/>
            <person name="Fraser C.M."/>
        </authorList>
    </citation>
    <scope>NUCLEOTIDE SEQUENCE [LARGE SCALE GENOMIC DNA]</scope>
    <source>
        <strain evidence="4">ATCC 13939 / DSM 20539 / JCM 16871 / LMG 4051 / NBRC 15346 / NCIMB 9279 / R1 / VKM B-1422</strain>
    </source>
</reference>
<dbReference type="InterPro" id="IPR029045">
    <property type="entry name" value="ClpP/crotonase-like_dom_sf"/>
</dbReference>
<keyword evidence="1" id="KW-0732">Signal</keyword>
<dbReference type="GO" id="GO:0008236">
    <property type="term" value="F:serine-type peptidase activity"/>
    <property type="evidence" value="ECO:0007669"/>
    <property type="project" value="InterPro"/>
</dbReference>
<gene>
    <name evidence="3" type="ordered locus">DR_1308</name>
</gene>
<keyword evidence="3" id="KW-0378">Hydrolase</keyword>
<dbReference type="FunFam" id="3.90.226.10:FF:000090">
    <property type="entry name" value="Tail-specific protease"/>
    <property type="match status" value="1"/>
</dbReference>
<dbReference type="OrthoDB" id="9812068at2"/>
<evidence type="ECO:0000256" key="1">
    <source>
        <dbReference type="SAM" id="SignalP"/>
    </source>
</evidence>
<dbReference type="HOGENOM" id="CLU_048404_0_0_0"/>
<dbReference type="InterPro" id="IPR036034">
    <property type="entry name" value="PDZ_sf"/>
</dbReference>
<keyword evidence="4" id="KW-1185">Reference proteome</keyword>
<dbReference type="SUPFAM" id="SSF52096">
    <property type="entry name" value="ClpP/crotonase"/>
    <property type="match status" value="1"/>
</dbReference>
<feature type="chain" id="PRO_5009974286" evidence="1">
    <location>
        <begin position="27"/>
        <end position="447"/>
    </location>
</feature>
<dbReference type="SUPFAM" id="SSF50156">
    <property type="entry name" value="PDZ domain-like"/>
    <property type="match status" value="1"/>
</dbReference>
<dbReference type="PATRIC" id="fig|243230.17.peg.1502"/>
<dbReference type="EMBL" id="AE000513">
    <property type="protein sequence ID" value="AAF10877.1"/>
    <property type="molecule type" value="Genomic_DNA"/>
</dbReference>
<name>Q9RUS4_DEIRA</name>
<dbReference type="RefSeq" id="WP_010887950.1">
    <property type="nucleotide sequence ID" value="NC_001263.1"/>
</dbReference>
<dbReference type="STRING" id="243230.DR_1308"/>
<dbReference type="Gene3D" id="2.30.42.10">
    <property type="match status" value="1"/>
</dbReference>
<dbReference type="Proteomes" id="UP000002524">
    <property type="component" value="Chromosome 1"/>
</dbReference>
<dbReference type="SMART" id="SM00228">
    <property type="entry name" value="PDZ"/>
    <property type="match status" value="1"/>
</dbReference>
<dbReference type="Gene3D" id="3.90.226.10">
    <property type="entry name" value="2-enoyl-CoA Hydratase, Chain A, domain 1"/>
    <property type="match status" value="1"/>
</dbReference>
<dbReference type="GO" id="GO:0004175">
    <property type="term" value="F:endopeptidase activity"/>
    <property type="evidence" value="ECO:0000318"/>
    <property type="project" value="GO_Central"/>
</dbReference>
<dbReference type="PIR" id="C75413">
    <property type="entry name" value="C75413"/>
</dbReference>
<evidence type="ECO:0000313" key="4">
    <source>
        <dbReference type="Proteomes" id="UP000002524"/>
    </source>
</evidence>
<feature type="signal peptide" evidence="1">
    <location>
        <begin position="1"/>
        <end position="26"/>
    </location>
</feature>
<protein>
    <submittedName>
        <fullName evidence="3">Protease, putative</fullName>
    </submittedName>
</protein>
<dbReference type="PROSITE" id="PS50106">
    <property type="entry name" value="PDZ"/>
    <property type="match status" value="1"/>
</dbReference>
<dbReference type="EnsemblBacteria" id="AAF10877">
    <property type="protein sequence ID" value="AAF10877"/>
    <property type="gene ID" value="DR_1308"/>
</dbReference>
<proteinExistence type="predicted"/>
<dbReference type="InterPro" id="IPR001478">
    <property type="entry name" value="PDZ"/>
</dbReference>
<sequence length="447" mass="47691">MPLAPLRPLARLGLLSALLLAPSSVAATSPGVQAPAQAAAVPSAPAIAADAPAQQIFDEVNELLNERYGGLSPVNRPALTREYQQRLNAVCTPQPRTCPEDKAYPVLEAELTALGDEHSFFQTPEDYQDFVTSATGGSRQQFGVKLAKFDGENRLVLEVVPEGAAEGAGLRRGDVLKTIDGAAFTYSDLQKARREGRLLRLGIERQGQPLEVSLQARESSTRDLPRMSFVGPRSDVALIRIPTFLTGGGVAQRVHDLVNQAERVGAQGVIVDLRGNTGGSLSECDSAVGAFVPSFTRVAQNADGQSRTTVQQGRRLEDGVSSGSVRRPQLWTGPLAVLVNEVSASCSEFFAYEVQYARRGPVIGETTAGVGNTATRVFPVGERAALQLTLTHYVKPGGQPYPVRVTPDELRPEGDDELRHLSQGDDVLLRAGLAALSTAPTLAVDRK</sequence>
<dbReference type="PANTHER" id="PTHR32060">
    <property type="entry name" value="TAIL-SPECIFIC PROTEASE"/>
    <property type="match status" value="1"/>
</dbReference>
<feature type="domain" description="PDZ" evidence="2">
    <location>
        <begin position="130"/>
        <end position="207"/>
    </location>
</feature>
<dbReference type="InterPro" id="IPR005151">
    <property type="entry name" value="Tail-specific_protease"/>
</dbReference>
<dbReference type="AlphaFoldDB" id="Q9RUS4"/>
<evidence type="ECO:0000313" key="3">
    <source>
        <dbReference type="EMBL" id="AAF10877.1"/>
    </source>
</evidence>
<dbReference type="GeneID" id="69517555"/>
<dbReference type="InParanoid" id="Q9RUS4"/>
<keyword evidence="3" id="KW-0645">Protease</keyword>
<dbReference type="GO" id="GO:0006508">
    <property type="term" value="P:proteolysis"/>
    <property type="evidence" value="ECO:0007669"/>
    <property type="project" value="UniProtKB-KW"/>
</dbReference>
<accession>Q9RUS4</accession>
<dbReference type="SMART" id="SM00245">
    <property type="entry name" value="TSPc"/>
    <property type="match status" value="1"/>
</dbReference>
<dbReference type="GO" id="GO:0007165">
    <property type="term" value="P:signal transduction"/>
    <property type="evidence" value="ECO:0000318"/>
    <property type="project" value="GO_Central"/>
</dbReference>
<dbReference type="KEGG" id="dra:DR_1308"/>
<dbReference type="CDD" id="cd06567">
    <property type="entry name" value="Peptidase_S41"/>
    <property type="match status" value="1"/>
</dbReference>
<dbReference type="Pfam" id="PF03572">
    <property type="entry name" value="Peptidase_S41"/>
    <property type="match status" value="1"/>
</dbReference>
<organism evidence="3 4">
    <name type="scientific">Deinococcus radiodurans (strain ATCC 13939 / DSM 20539 / JCM 16871 / CCUG 27074 / LMG 4051 / NBRC 15346 / NCIMB 9279 / VKM B-1422 / R1)</name>
    <dbReference type="NCBI Taxonomy" id="243230"/>
    <lineage>
        <taxon>Bacteria</taxon>
        <taxon>Thermotogati</taxon>
        <taxon>Deinococcota</taxon>
        <taxon>Deinococci</taxon>
        <taxon>Deinococcales</taxon>
        <taxon>Deinococcaceae</taxon>
        <taxon>Deinococcus</taxon>
    </lineage>
</organism>